<protein>
    <submittedName>
        <fullName evidence="1">Uncharacterized protein</fullName>
    </submittedName>
</protein>
<dbReference type="STRING" id="153971.AWC19_14335"/>
<sequence>MMFGPVKFIGTLASLAFDIMASISDPIADKLWNQKHAATLEEIAEHLGAIRALAEDTRNLLQHKSGSPVNYDNYDCQVAGRVAGEAFVETFAAPVVPPSTQAAPEGARDGGNYGAGPLNVTSKYLRAAARGLRTWVAGEPCDAPHYWASVANALDNIARTQQTLHEATTK</sequence>
<comment type="caution">
    <text evidence="1">The sequence shown here is derived from an EMBL/GenBank/DDBJ whole genome shotgun (WGS) entry which is preliminary data.</text>
</comment>
<keyword evidence="2" id="KW-1185">Reference proteome</keyword>
<evidence type="ECO:0000313" key="2">
    <source>
        <dbReference type="Proteomes" id="UP000193529"/>
    </source>
</evidence>
<name>A0A1X1ZC98_9MYCO</name>
<dbReference type="EMBL" id="LQPJ01000121">
    <property type="protein sequence ID" value="ORW20938.1"/>
    <property type="molecule type" value="Genomic_DNA"/>
</dbReference>
<dbReference type="Proteomes" id="UP000193529">
    <property type="component" value="Unassembled WGS sequence"/>
</dbReference>
<evidence type="ECO:0000313" key="1">
    <source>
        <dbReference type="EMBL" id="ORW20938.1"/>
    </source>
</evidence>
<reference evidence="1 2" key="1">
    <citation type="submission" date="2016-01" db="EMBL/GenBank/DDBJ databases">
        <title>The new phylogeny of the genus Mycobacterium.</title>
        <authorList>
            <person name="Tarcisio F."/>
            <person name="Conor M."/>
            <person name="Antonella G."/>
            <person name="Elisabetta G."/>
            <person name="Giulia F.S."/>
            <person name="Sara T."/>
            <person name="Anna F."/>
            <person name="Clotilde B."/>
            <person name="Roberto B."/>
            <person name="Veronica D.S."/>
            <person name="Fabio R."/>
            <person name="Monica P."/>
            <person name="Olivier J."/>
            <person name="Enrico T."/>
            <person name="Nicola S."/>
        </authorList>
    </citation>
    <scope>NUCLEOTIDE SEQUENCE [LARGE SCALE GENOMIC DNA]</scope>
    <source>
        <strain evidence="1 2">DSM 44572</strain>
    </source>
</reference>
<gene>
    <name evidence="1" type="ORF">AWC19_14335</name>
</gene>
<dbReference type="AlphaFoldDB" id="A0A1X1ZC98"/>
<accession>A0A1X1ZC98</accession>
<proteinExistence type="predicted"/>
<organism evidence="1 2">
    <name type="scientific">Mycobacterium palustre</name>
    <dbReference type="NCBI Taxonomy" id="153971"/>
    <lineage>
        <taxon>Bacteria</taxon>
        <taxon>Bacillati</taxon>
        <taxon>Actinomycetota</taxon>
        <taxon>Actinomycetes</taxon>
        <taxon>Mycobacteriales</taxon>
        <taxon>Mycobacteriaceae</taxon>
        <taxon>Mycobacterium</taxon>
        <taxon>Mycobacterium simiae complex</taxon>
    </lineage>
</organism>